<feature type="transmembrane region" description="Helical" evidence="2">
    <location>
        <begin position="7"/>
        <end position="27"/>
    </location>
</feature>
<evidence type="ECO:0000313" key="3">
    <source>
        <dbReference type="EMBL" id="SHN47702.1"/>
    </source>
</evidence>
<feature type="transmembrane region" description="Helical" evidence="2">
    <location>
        <begin position="152"/>
        <end position="178"/>
    </location>
</feature>
<keyword evidence="2" id="KW-0812">Transmembrane</keyword>
<dbReference type="Proteomes" id="UP000184440">
    <property type="component" value="Unassembled WGS sequence"/>
</dbReference>
<sequence>MKLAVVASYVSAATGVVAYLAFLVILLKNRGDDELSPVVYPLLLLAVVPAVIGRLLVVAADSRPTAHTVAKVLASAWAFAQFVLVVTAAAAVTDDGDTAVIRAMEPPVIVFLGLHLVAQFVAMVVLVLPGVRRYRDAVIAARPAPSLVAGRRWIIVAIVLFAVGVLLAGAQIAVWQVYRSGTVDLASGYYGGIEDEATTLLIFGAIGAVGGLILAGGTALALPGFNWARRLVFFFGRWGIVTASTLFGLALLFYYDGMEFYLDDDATLNAVGQGMLALGFVQLVVFSAAVALVGTQSGTAWVKRKAGPGGPGVPAFAGQFPPPGYVQPGQGYPAGPPGYGQPGSGYQAPAQQPGWPGR</sequence>
<feature type="transmembrane region" description="Helical" evidence="2">
    <location>
        <begin position="108"/>
        <end position="131"/>
    </location>
</feature>
<evidence type="ECO:0000256" key="1">
    <source>
        <dbReference type="SAM" id="MobiDB-lite"/>
    </source>
</evidence>
<reference evidence="3 4" key="1">
    <citation type="submission" date="2016-11" db="EMBL/GenBank/DDBJ databases">
        <authorList>
            <person name="Jaros S."/>
            <person name="Januszkiewicz K."/>
            <person name="Wedrychowicz H."/>
        </authorList>
    </citation>
    <scope>NUCLEOTIDE SEQUENCE [LARGE SCALE GENOMIC DNA]</scope>
    <source>
        <strain evidence="3 4">DSM 46144</strain>
    </source>
</reference>
<feature type="transmembrane region" description="Helical" evidence="2">
    <location>
        <begin position="39"/>
        <end position="60"/>
    </location>
</feature>
<dbReference type="AlphaFoldDB" id="A0A1M7RNN2"/>
<evidence type="ECO:0000256" key="2">
    <source>
        <dbReference type="SAM" id="Phobius"/>
    </source>
</evidence>
<feature type="transmembrane region" description="Helical" evidence="2">
    <location>
        <begin position="275"/>
        <end position="295"/>
    </location>
</feature>
<dbReference type="EMBL" id="FRCS01000027">
    <property type="protein sequence ID" value="SHN47702.1"/>
    <property type="molecule type" value="Genomic_DNA"/>
</dbReference>
<dbReference type="STRING" id="134849.SAMN05443668_1275"/>
<keyword evidence="2" id="KW-0472">Membrane</keyword>
<keyword evidence="2" id="KW-1133">Transmembrane helix</keyword>
<gene>
    <name evidence="3" type="ORF">SAMN05443668_1275</name>
</gene>
<feature type="transmembrane region" description="Helical" evidence="2">
    <location>
        <begin position="234"/>
        <end position="255"/>
    </location>
</feature>
<protein>
    <submittedName>
        <fullName evidence="3">Uncharacterized protein</fullName>
    </submittedName>
</protein>
<name>A0A1M7RNN2_9ACTN</name>
<feature type="region of interest" description="Disordered" evidence="1">
    <location>
        <begin position="316"/>
        <end position="358"/>
    </location>
</feature>
<accession>A0A1M7RNN2</accession>
<feature type="transmembrane region" description="Helical" evidence="2">
    <location>
        <begin position="72"/>
        <end position="93"/>
    </location>
</feature>
<organism evidence="3 4">
    <name type="scientific">Cryptosporangium aurantiacum</name>
    <dbReference type="NCBI Taxonomy" id="134849"/>
    <lineage>
        <taxon>Bacteria</taxon>
        <taxon>Bacillati</taxon>
        <taxon>Actinomycetota</taxon>
        <taxon>Actinomycetes</taxon>
        <taxon>Cryptosporangiales</taxon>
        <taxon>Cryptosporangiaceae</taxon>
        <taxon>Cryptosporangium</taxon>
    </lineage>
</organism>
<evidence type="ECO:0000313" key="4">
    <source>
        <dbReference type="Proteomes" id="UP000184440"/>
    </source>
</evidence>
<keyword evidence="4" id="KW-1185">Reference proteome</keyword>
<proteinExistence type="predicted"/>
<feature type="transmembrane region" description="Helical" evidence="2">
    <location>
        <begin position="198"/>
        <end position="222"/>
    </location>
</feature>